<evidence type="ECO:0000313" key="12">
    <source>
        <dbReference type="EMBL" id="MBO8414609.1"/>
    </source>
</evidence>
<evidence type="ECO:0000256" key="2">
    <source>
        <dbReference type="ARBA" id="ARBA00022490"/>
    </source>
</evidence>
<gene>
    <name evidence="10 12" type="primary">trmFO</name>
    <name evidence="12" type="ORF">IAC78_03985</name>
</gene>
<evidence type="ECO:0000256" key="5">
    <source>
        <dbReference type="ARBA" id="ARBA00022679"/>
    </source>
</evidence>
<comment type="subcellular location">
    <subcellularLocation>
        <location evidence="10">Cytoplasm</location>
    </subcellularLocation>
</comment>
<dbReference type="SUPFAM" id="SSF51905">
    <property type="entry name" value="FAD/NAD(P)-binding domain"/>
    <property type="match status" value="1"/>
</dbReference>
<keyword evidence="8 10" id="KW-0521">NADP</keyword>
<dbReference type="PANTHER" id="PTHR11806">
    <property type="entry name" value="GLUCOSE INHIBITED DIVISION PROTEIN A"/>
    <property type="match status" value="1"/>
</dbReference>
<dbReference type="NCBIfam" id="TIGR00137">
    <property type="entry name" value="gid_trmFO"/>
    <property type="match status" value="1"/>
</dbReference>
<name>A0A9D9GS94_9BACL</name>
<dbReference type="AlphaFoldDB" id="A0A9D9GS94"/>
<evidence type="ECO:0000256" key="4">
    <source>
        <dbReference type="ARBA" id="ARBA00022630"/>
    </source>
</evidence>
<comment type="function">
    <text evidence="10">Catalyzes the folate-dependent formation of 5-methyl-uridine at position 54 (M-5-U54) in all tRNAs.</text>
</comment>
<keyword evidence="7 10" id="KW-0274">FAD</keyword>
<evidence type="ECO:0000259" key="11">
    <source>
        <dbReference type="Pfam" id="PF01134"/>
    </source>
</evidence>
<evidence type="ECO:0000256" key="1">
    <source>
        <dbReference type="ARBA" id="ARBA00001974"/>
    </source>
</evidence>
<dbReference type="GO" id="GO:0047151">
    <property type="term" value="F:tRNA (uracil(54)-C5)-methyltransferase activity, 5,10-methylenetetrahydrofolate-dependent"/>
    <property type="evidence" value="ECO:0007669"/>
    <property type="project" value="UniProtKB-UniRule"/>
</dbReference>
<comment type="similarity">
    <text evidence="10">Belongs to the MnmG family. TrmFO subfamily.</text>
</comment>
<dbReference type="InterPro" id="IPR004417">
    <property type="entry name" value="TrmFO"/>
</dbReference>
<accession>A0A9D9GS94</accession>
<dbReference type="Proteomes" id="UP000823629">
    <property type="component" value="Unassembled WGS sequence"/>
</dbReference>
<dbReference type="EC" id="2.1.1.74" evidence="10"/>
<dbReference type="NCBIfam" id="NF003739">
    <property type="entry name" value="PRK05335.1"/>
    <property type="match status" value="1"/>
</dbReference>
<dbReference type="PANTHER" id="PTHR11806:SF2">
    <property type="entry name" value="METHYLENETETRAHYDROFOLATE--TRNA-(URACIL-5-)-METHYLTRANSFERASE TRMFO"/>
    <property type="match status" value="1"/>
</dbReference>
<comment type="caution">
    <text evidence="12">The sequence shown here is derived from an EMBL/GenBank/DDBJ whole genome shotgun (WGS) entry which is preliminary data.</text>
</comment>
<protein>
    <recommendedName>
        <fullName evidence="10">Methylenetetrahydrofolate--tRNA-(uracil-5-)-methyltransferase TrmFO</fullName>
        <ecNumber evidence="10">2.1.1.74</ecNumber>
    </recommendedName>
    <alternativeName>
        <fullName evidence="10">Folate-dependent tRNA (uracil-5-)-methyltransferase</fullName>
    </alternativeName>
    <alternativeName>
        <fullName evidence="10">Folate-dependent tRNA(M-5-U54)-methyltransferase</fullName>
    </alternativeName>
</protein>
<dbReference type="HAMAP" id="MF_01037">
    <property type="entry name" value="TrmFO"/>
    <property type="match status" value="1"/>
</dbReference>
<sequence length="422" mass="47285">MKIKVIGAGLAGTSASYFLANKGVKVTLVDQKPHLEGPFHSQNFAELVCSNSLKSTSKENACGLLKDEIEKIGSLFIEASKIAKIPSGSDLAVDRNIFSSYIDNKIRNHPNIEIVEEKVEKIDPSETQIICTGPLSDETFLSSFKTLTQADACSFYDAAAPLVYLSSLDTSKMYFKSRYDKGEGKYLNIPLNKEEYERFSSELARAERVINNDSTHFESCLPIEVIASRGIDSLRFGPLTPKGLNDEEHHPYAVVQLRQDDVANTLYGLVGFQTNLTYKEQKRVFGMLSGMKDAKYARFGLMHRNSYILAPEILNRDLSLKKYPNIFIGGQFSGVEGYVESAASGLLAAYYAYKYLKGERIELIPINTMLGSLVNYLVMSNKKNFAPMNACYGILQNPHKKDRLEAYNDSMESLSEWLKFYE</sequence>
<evidence type="ECO:0000256" key="10">
    <source>
        <dbReference type="HAMAP-Rule" id="MF_01037"/>
    </source>
</evidence>
<dbReference type="Pfam" id="PF01134">
    <property type="entry name" value="GIDA"/>
    <property type="match status" value="1"/>
</dbReference>
<comment type="catalytic activity">
    <reaction evidence="10">
        <text>uridine(54) in tRNA + (6R)-5,10-methylene-5,6,7,8-tetrahydrofolate + NADPH + H(+) = 5-methyluridine(54) in tRNA + (6S)-5,6,7,8-tetrahydrofolate + NADP(+)</text>
        <dbReference type="Rhea" id="RHEA:62372"/>
        <dbReference type="Rhea" id="RHEA-COMP:10167"/>
        <dbReference type="Rhea" id="RHEA-COMP:10193"/>
        <dbReference type="ChEBI" id="CHEBI:15378"/>
        <dbReference type="ChEBI" id="CHEBI:15636"/>
        <dbReference type="ChEBI" id="CHEBI:57453"/>
        <dbReference type="ChEBI" id="CHEBI:57783"/>
        <dbReference type="ChEBI" id="CHEBI:58349"/>
        <dbReference type="ChEBI" id="CHEBI:65315"/>
        <dbReference type="ChEBI" id="CHEBI:74447"/>
        <dbReference type="EC" id="2.1.1.74"/>
    </reaction>
</comment>
<dbReference type="InterPro" id="IPR040131">
    <property type="entry name" value="MnmG_N"/>
</dbReference>
<evidence type="ECO:0000256" key="7">
    <source>
        <dbReference type="ARBA" id="ARBA00022827"/>
    </source>
</evidence>
<dbReference type="GO" id="GO:0030488">
    <property type="term" value="P:tRNA methylation"/>
    <property type="evidence" value="ECO:0007669"/>
    <property type="project" value="TreeGrafter"/>
</dbReference>
<dbReference type="GO" id="GO:0050660">
    <property type="term" value="F:flavin adenine dinucleotide binding"/>
    <property type="evidence" value="ECO:0007669"/>
    <property type="project" value="UniProtKB-UniRule"/>
</dbReference>
<keyword evidence="3 10" id="KW-0489">Methyltransferase</keyword>
<keyword evidence="2 10" id="KW-0963">Cytoplasm</keyword>
<reference evidence="12" key="1">
    <citation type="submission" date="2020-10" db="EMBL/GenBank/DDBJ databases">
        <authorList>
            <person name="Gilroy R."/>
        </authorList>
    </citation>
    <scope>NUCLEOTIDE SEQUENCE</scope>
    <source>
        <strain evidence="12">1748</strain>
    </source>
</reference>
<dbReference type="GO" id="GO:0002098">
    <property type="term" value="P:tRNA wobble uridine modification"/>
    <property type="evidence" value="ECO:0007669"/>
    <property type="project" value="TreeGrafter"/>
</dbReference>
<feature type="domain" description="MnmG N-terminal" evidence="11">
    <location>
        <begin position="3"/>
        <end position="359"/>
    </location>
</feature>
<evidence type="ECO:0000256" key="3">
    <source>
        <dbReference type="ARBA" id="ARBA00022603"/>
    </source>
</evidence>
<evidence type="ECO:0000256" key="8">
    <source>
        <dbReference type="ARBA" id="ARBA00022857"/>
    </source>
</evidence>
<keyword evidence="4 10" id="KW-0285">Flavoprotein</keyword>
<organism evidence="12 13">
    <name type="scientific">Candidatus Scatoplasma merdavium</name>
    <dbReference type="NCBI Taxonomy" id="2840932"/>
    <lineage>
        <taxon>Bacteria</taxon>
        <taxon>Bacillati</taxon>
        <taxon>Bacillota</taxon>
        <taxon>Bacilli</taxon>
        <taxon>Bacillales</taxon>
        <taxon>Candidatus Scatoplasma</taxon>
    </lineage>
</organism>
<evidence type="ECO:0000256" key="9">
    <source>
        <dbReference type="ARBA" id="ARBA00023027"/>
    </source>
</evidence>
<keyword evidence="6 10" id="KW-0819">tRNA processing</keyword>
<evidence type="ECO:0000313" key="13">
    <source>
        <dbReference type="Proteomes" id="UP000823629"/>
    </source>
</evidence>
<keyword evidence="9 10" id="KW-0520">NAD</keyword>
<proteinExistence type="inferred from homology"/>
<comment type="cofactor">
    <cofactor evidence="1 10">
        <name>FAD</name>
        <dbReference type="ChEBI" id="CHEBI:57692"/>
    </cofactor>
</comment>
<dbReference type="InterPro" id="IPR036188">
    <property type="entry name" value="FAD/NAD-bd_sf"/>
</dbReference>
<dbReference type="GO" id="GO:0005829">
    <property type="term" value="C:cytosol"/>
    <property type="evidence" value="ECO:0007669"/>
    <property type="project" value="TreeGrafter"/>
</dbReference>
<comment type="catalytic activity">
    <reaction evidence="10">
        <text>uridine(54) in tRNA + (6R)-5,10-methylene-5,6,7,8-tetrahydrofolate + NADH + H(+) = 5-methyluridine(54) in tRNA + (6S)-5,6,7,8-tetrahydrofolate + NAD(+)</text>
        <dbReference type="Rhea" id="RHEA:16873"/>
        <dbReference type="Rhea" id="RHEA-COMP:10167"/>
        <dbReference type="Rhea" id="RHEA-COMP:10193"/>
        <dbReference type="ChEBI" id="CHEBI:15378"/>
        <dbReference type="ChEBI" id="CHEBI:15636"/>
        <dbReference type="ChEBI" id="CHEBI:57453"/>
        <dbReference type="ChEBI" id="CHEBI:57540"/>
        <dbReference type="ChEBI" id="CHEBI:57945"/>
        <dbReference type="ChEBI" id="CHEBI:65315"/>
        <dbReference type="ChEBI" id="CHEBI:74447"/>
        <dbReference type="EC" id="2.1.1.74"/>
    </reaction>
</comment>
<dbReference type="PRINTS" id="PR00469">
    <property type="entry name" value="PNDRDTASEII"/>
</dbReference>
<dbReference type="Gene3D" id="3.50.50.60">
    <property type="entry name" value="FAD/NAD(P)-binding domain"/>
    <property type="match status" value="2"/>
</dbReference>
<dbReference type="EMBL" id="JADING010000115">
    <property type="protein sequence ID" value="MBO8414609.1"/>
    <property type="molecule type" value="Genomic_DNA"/>
</dbReference>
<reference evidence="12" key="2">
    <citation type="journal article" date="2021" name="PeerJ">
        <title>Extensive microbial diversity within the chicken gut microbiome revealed by metagenomics and culture.</title>
        <authorList>
            <person name="Gilroy R."/>
            <person name="Ravi A."/>
            <person name="Getino M."/>
            <person name="Pursley I."/>
            <person name="Horton D.L."/>
            <person name="Alikhan N.F."/>
            <person name="Baker D."/>
            <person name="Gharbi K."/>
            <person name="Hall N."/>
            <person name="Watson M."/>
            <person name="Adriaenssens E.M."/>
            <person name="Foster-Nyarko E."/>
            <person name="Jarju S."/>
            <person name="Secka A."/>
            <person name="Antonio M."/>
            <person name="Oren A."/>
            <person name="Chaudhuri R.R."/>
            <person name="La Ragione R."/>
            <person name="Hildebrand F."/>
            <person name="Pallen M.J."/>
        </authorList>
    </citation>
    <scope>NUCLEOTIDE SEQUENCE</scope>
    <source>
        <strain evidence="12">1748</strain>
    </source>
</reference>
<feature type="binding site" evidence="10">
    <location>
        <begin position="7"/>
        <end position="12"/>
    </location>
    <ligand>
        <name>FAD</name>
        <dbReference type="ChEBI" id="CHEBI:57692"/>
    </ligand>
</feature>
<keyword evidence="5 10" id="KW-0808">Transferase</keyword>
<evidence type="ECO:0000256" key="6">
    <source>
        <dbReference type="ARBA" id="ARBA00022694"/>
    </source>
</evidence>
<dbReference type="InterPro" id="IPR002218">
    <property type="entry name" value="MnmG-rel"/>
</dbReference>